<protein>
    <recommendedName>
        <fullName evidence="5">Pentapeptide repeat-containing protein</fullName>
    </recommendedName>
</protein>
<gene>
    <name evidence="3" type="ORF">Mco01_68770</name>
</gene>
<reference evidence="3 4" key="1">
    <citation type="submission" date="2021-01" db="EMBL/GenBank/DDBJ databases">
        <title>Whole genome shotgun sequence of Microbispora corallina NBRC 16416.</title>
        <authorList>
            <person name="Komaki H."/>
            <person name="Tamura T."/>
        </authorList>
    </citation>
    <scope>NUCLEOTIDE SEQUENCE [LARGE SCALE GENOMIC DNA]</scope>
    <source>
        <strain evidence="3 4">NBRC 16416</strain>
    </source>
</reference>
<accession>A0ABQ4G9Z3</accession>
<proteinExistence type="predicted"/>
<keyword evidence="4" id="KW-1185">Reference proteome</keyword>
<dbReference type="EMBL" id="BOOC01000048">
    <property type="protein sequence ID" value="GIH43877.1"/>
    <property type="molecule type" value="Genomic_DNA"/>
</dbReference>
<feature type="compositionally biased region" description="Low complexity" evidence="1">
    <location>
        <begin position="211"/>
        <end position="221"/>
    </location>
</feature>
<sequence length="424" mass="46160">MRLPPPFRRRPTAATRVPALRAPRPAAWWIVPAALAVAATVYGVAWWLLAGLPAAPTAQQAAEAAARSEIIRTALAAGAGSGAAITLMLAFRRQRHQELDAHVTADLAERNAELAVQVARQNERDATERRITELYTKAAEQLGHDKAAVRLAGLYALERLAQDNPGHRQTVVNVVCAYLRMPYTLPRLPDPGRARRDVFRRYRTTGKTSTPAAAVPAAGADPEGERQVRLTAQRVLADHLRDERPFGERETVPAGERHWTGIRVDLTGALLIDLDFSRCTTTEAVFRDASFSGDADFAYATFSGDAAFQRATFSGGARFDRAVFAGSAGFGQATFSADAWFDGTTFSAIAWFEGATFTDTAWFIDATFSPDTEFAGATFAEEAMLTGSRVVGKPDPHWEAERRWPAGWTVVRDPDGDGFLESQP</sequence>
<dbReference type="InterPro" id="IPR001646">
    <property type="entry name" value="5peptide_repeat"/>
</dbReference>
<dbReference type="SUPFAM" id="SSF141571">
    <property type="entry name" value="Pentapeptide repeat-like"/>
    <property type="match status" value="1"/>
</dbReference>
<dbReference type="Proteomes" id="UP000603904">
    <property type="component" value="Unassembled WGS sequence"/>
</dbReference>
<keyword evidence="2" id="KW-0472">Membrane</keyword>
<evidence type="ECO:0000313" key="3">
    <source>
        <dbReference type="EMBL" id="GIH43877.1"/>
    </source>
</evidence>
<keyword evidence="2" id="KW-1133">Transmembrane helix</keyword>
<evidence type="ECO:0000313" key="4">
    <source>
        <dbReference type="Proteomes" id="UP000603904"/>
    </source>
</evidence>
<evidence type="ECO:0008006" key="5">
    <source>
        <dbReference type="Google" id="ProtNLM"/>
    </source>
</evidence>
<evidence type="ECO:0000256" key="2">
    <source>
        <dbReference type="SAM" id="Phobius"/>
    </source>
</evidence>
<evidence type="ECO:0000256" key="1">
    <source>
        <dbReference type="SAM" id="MobiDB-lite"/>
    </source>
</evidence>
<dbReference type="Gene3D" id="2.160.20.80">
    <property type="entry name" value="E3 ubiquitin-protein ligase SopA"/>
    <property type="match status" value="1"/>
</dbReference>
<comment type="caution">
    <text evidence="3">The sequence shown here is derived from an EMBL/GenBank/DDBJ whole genome shotgun (WGS) entry which is preliminary data.</text>
</comment>
<dbReference type="Pfam" id="PF13576">
    <property type="entry name" value="Pentapeptide_3"/>
    <property type="match status" value="1"/>
</dbReference>
<organism evidence="3 4">
    <name type="scientific">Microbispora corallina</name>
    <dbReference type="NCBI Taxonomy" id="83302"/>
    <lineage>
        <taxon>Bacteria</taxon>
        <taxon>Bacillati</taxon>
        <taxon>Actinomycetota</taxon>
        <taxon>Actinomycetes</taxon>
        <taxon>Streptosporangiales</taxon>
        <taxon>Streptosporangiaceae</taxon>
        <taxon>Microbispora</taxon>
    </lineage>
</organism>
<name>A0ABQ4G9Z3_9ACTN</name>
<feature type="region of interest" description="Disordered" evidence="1">
    <location>
        <begin position="205"/>
        <end position="225"/>
    </location>
</feature>
<dbReference type="RefSeq" id="WP_204060924.1">
    <property type="nucleotide sequence ID" value="NZ_BAAAGP010000013.1"/>
</dbReference>
<feature type="transmembrane region" description="Helical" evidence="2">
    <location>
        <begin position="26"/>
        <end position="50"/>
    </location>
</feature>
<keyword evidence="2" id="KW-0812">Transmembrane</keyword>